<evidence type="ECO:0000313" key="5">
    <source>
        <dbReference type="EMBL" id="GAA4187607.1"/>
    </source>
</evidence>
<gene>
    <name evidence="5" type="ORF">GCM10022288_12820</name>
</gene>
<keyword evidence="3" id="KW-0804">Transcription</keyword>
<dbReference type="Pfam" id="PF00356">
    <property type="entry name" value="LacI"/>
    <property type="match status" value="1"/>
</dbReference>
<keyword evidence="2 5" id="KW-0238">DNA-binding</keyword>
<dbReference type="GO" id="GO:0003677">
    <property type="term" value="F:DNA binding"/>
    <property type="evidence" value="ECO:0007669"/>
    <property type="project" value="UniProtKB-KW"/>
</dbReference>
<sequence>MPHVANIRDVAREAGVSYQTVSRVLNGHPNIRAETRQRVLDAVARLDFRPNRAARMLATSRSHTIGVLAAINGSYYGPTSSIAAIEDAAREAGYSTMLANPRVVDASSLREAVRHLIDEGVEGIAVLAPQTRTAQVLADLGAPIPIVTMQTELRDADAGLSVDNELGAAIAAQHLLSLGHRRIALVAGPDDWSEALARTRGFEGALRDAGLEPAAVAAGDWTAESGYLAFQQLRGHGFTAVFCANDQMALGLMHAAVERGLRVPEQLSVIGFDDVPESAHYLPPLTTIRQDFDELGRRAVATLLARVEGSPLEFPTALPPRLTVRASTMGAPV</sequence>
<dbReference type="SUPFAM" id="SSF53822">
    <property type="entry name" value="Periplasmic binding protein-like I"/>
    <property type="match status" value="1"/>
</dbReference>
<evidence type="ECO:0000256" key="3">
    <source>
        <dbReference type="ARBA" id="ARBA00023163"/>
    </source>
</evidence>
<keyword evidence="6" id="KW-1185">Reference proteome</keyword>
<dbReference type="SUPFAM" id="SSF47413">
    <property type="entry name" value="lambda repressor-like DNA-binding domains"/>
    <property type="match status" value="1"/>
</dbReference>
<organism evidence="5 6">
    <name type="scientific">Gryllotalpicola kribbensis</name>
    <dbReference type="NCBI Taxonomy" id="993084"/>
    <lineage>
        <taxon>Bacteria</taxon>
        <taxon>Bacillati</taxon>
        <taxon>Actinomycetota</taxon>
        <taxon>Actinomycetes</taxon>
        <taxon>Micrococcales</taxon>
        <taxon>Microbacteriaceae</taxon>
        <taxon>Gryllotalpicola</taxon>
    </lineage>
</organism>
<dbReference type="SMART" id="SM00354">
    <property type="entry name" value="HTH_LACI"/>
    <property type="match status" value="1"/>
</dbReference>
<dbReference type="PANTHER" id="PTHR30146:SF109">
    <property type="entry name" value="HTH-TYPE TRANSCRIPTIONAL REGULATOR GALS"/>
    <property type="match status" value="1"/>
</dbReference>
<evidence type="ECO:0000256" key="2">
    <source>
        <dbReference type="ARBA" id="ARBA00023125"/>
    </source>
</evidence>
<dbReference type="PROSITE" id="PS50932">
    <property type="entry name" value="HTH_LACI_2"/>
    <property type="match status" value="1"/>
</dbReference>
<dbReference type="Pfam" id="PF13377">
    <property type="entry name" value="Peripla_BP_3"/>
    <property type="match status" value="1"/>
</dbReference>
<dbReference type="Gene3D" id="3.40.50.2300">
    <property type="match status" value="2"/>
</dbReference>
<dbReference type="Proteomes" id="UP001500213">
    <property type="component" value="Unassembled WGS sequence"/>
</dbReference>
<evidence type="ECO:0000313" key="6">
    <source>
        <dbReference type="Proteomes" id="UP001500213"/>
    </source>
</evidence>
<comment type="caution">
    <text evidence="5">The sequence shown here is derived from an EMBL/GenBank/DDBJ whole genome shotgun (WGS) entry which is preliminary data.</text>
</comment>
<dbReference type="CDD" id="cd01392">
    <property type="entry name" value="HTH_LacI"/>
    <property type="match status" value="1"/>
</dbReference>
<reference evidence="6" key="1">
    <citation type="journal article" date="2019" name="Int. J. Syst. Evol. Microbiol.">
        <title>The Global Catalogue of Microorganisms (GCM) 10K type strain sequencing project: providing services to taxonomists for standard genome sequencing and annotation.</title>
        <authorList>
            <consortium name="The Broad Institute Genomics Platform"/>
            <consortium name="The Broad Institute Genome Sequencing Center for Infectious Disease"/>
            <person name="Wu L."/>
            <person name="Ma J."/>
        </authorList>
    </citation>
    <scope>NUCLEOTIDE SEQUENCE [LARGE SCALE GENOMIC DNA]</scope>
    <source>
        <strain evidence="6">JCM 17593</strain>
    </source>
</reference>
<dbReference type="InterPro" id="IPR028082">
    <property type="entry name" value="Peripla_BP_I"/>
</dbReference>
<dbReference type="EMBL" id="BAABBX010000009">
    <property type="protein sequence ID" value="GAA4187607.1"/>
    <property type="molecule type" value="Genomic_DNA"/>
</dbReference>
<keyword evidence="1" id="KW-0805">Transcription regulation</keyword>
<evidence type="ECO:0000256" key="1">
    <source>
        <dbReference type="ARBA" id="ARBA00023015"/>
    </source>
</evidence>
<protein>
    <submittedName>
        <fullName evidence="5">LacI family DNA-binding transcriptional regulator</fullName>
    </submittedName>
</protein>
<dbReference type="InterPro" id="IPR000843">
    <property type="entry name" value="HTH_LacI"/>
</dbReference>
<feature type="domain" description="HTH lacI-type" evidence="4">
    <location>
        <begin position="5"/>
        <end position="59"/>
    </location>
</feature>
<accession>A0ABP8APS3</accession>
<dbReference type="InterPro" id="IPR010982">
    <property type="entry name" value="Lambda_DNA-bd_dom_sf"/>
</dbReference>
<dbReference type="PRINTS" id="PR00036">
    <property type="entry name" value="HTHLACI"/>
</dbReference>
<dbReference type="PROSITE" id="PS00356">
    <property type="entry name" value="HTH_LACI_1"/>
    <property type="match status" value="1"/>
</dbReference>
<dbReference type="PANTHER" id="PTHR30146">
    <property type="entry name" value="LACI-RELATED TRANSCRIPTIONAL REPRESSOR"/>
    <property type="match status" value="1"/>
</dbReference>
<name>A0ABP8APS3_9MICO</name>
<proteinExistence type="predicted"/>
<dbReference type="Gene3D" id="1.10.260.40">
    <property type="entry name" value="lambda repressor-like DNA-binding domains"/>
    <property type="match status" value="1"/>
</dbReference>
<dbReference type="InterPro" id="IPR046335">
    <property type="entry name" value="LacI/GalR-like_sensor"/>
</dbReference>
<evidence type="ECO:0000259" key="4">
    <source>
        <dbReference type="PROSITE" id="PS50932"/>
    </source>
</evidence>
<dbReference type="CDD" id="cd01574">
    <property type="entry name" value="PBP1_LacI"/>
    <property type="match status" value="1"/>
</dbReference>